<gene>
    <name evidence="2" type="ORF">THAOC_35646</name>
</gene>
<dbReference type="OMA" id="IRSCIHG"/>
<organism evidence="2 3">
    <name type="scientific">Thalassiosira oceanica</name>
    <name type="common">Marine diatom</name>
    <dbReference type="NCBI Taxonomy" id="159749"/>
    <lineage>
        <taxon>Eukaryota</taxon>
        <taxon>Sar</taxon>
        <taxon>Stramenopiles</taxon>
        <taxon>Ochrophyta</taxon>
        <taxon>Bacillariophyta</taxon>
        <taxon>Coscinodiscophyceae</taxon>
        <taxon>Thalassiosirophycidae</taxon>
        <taxon>Thalassiosirales</taxon>
        <taxon>Thalassiosiraceae</taxon>
        <taxon>Thalassiosira</taxon>
    </lineage>
</organism>
<sequence>MYEARTIDDAEVLLWAFVRLRIEHWVGLDYEDLKNLISTTRKPGDGVDCHAISFAAANNLAVALTMMRHLHLVERPFTFAQIRRNGLGPYKPQYKLEAASEESSTKPDVPKLPWREPIKVISLLDTYLSCVRGTASGCPLNYTIRRRAVPPAAGDDPATNYRTMDQEKVARAPIFLPGAADLNEDDVSGEPWSQVKKTRHDRSGRKMYNTYVSSALGANHLDHEVKGLHSILQNLTYTGPKRNWTLDNFLTKHADAHETLASLVEYGYTGLDDRLAVSYLLQGIKFAPLESCTTQILATPRLRSNFDDAAALYRDMHLSLKAKQGVNHRNVSELRSGTKLEDRYYSTEEFEKLSEDQKDKLFRLREERSDASKKKANSKKKAAQKQADKVKNQREELKSSKRKIKKANARIAKLESQKADADDELSLDSSGELGAARR</sequence>
<feature type="compositionally biased region" description="Low complexity" evidence="1">
    <location>
        <begin position="427"/>
        <end position="438"/>
    </location>
</feature>
<proteinExistence type="predicted"/>
<evidence type="ECO:0000313" key="3">
    <source>
        <dbReference type="Proteomes" id="UP000266841"/>
    </source>
</evidence>
<feature type="compositionally biased region" description="Basic and acidic residues" evidence="1">
    <location>
        <begin position="386"/>
        <end position="399"/>
    </location>
</feature>
<keyword evidence="3" id="KW-1185">Reference proteome</keyword>
<evidence type="ECO:0000313" key="2">
    <source>
        <dbReference type="EMBL" id="EJK45728.1"/>
    </source>
</evidence>
<dbReference type="AlphaFoldDB" id="K0R0L5"/>
<protein>
    <submittedName>
        <fullName evidence="2">Uncharacterized protein</fullName>
    </submittedName>
</protein>
<feature type="compositionally biased region" description="Basic and acidic residues" evidence="1">
    <location>
        <begin position="364"/>
        <end position="373"/>
    </location>
</feature>
<dbReference type="EMBL" id="AGNL01048294">
    <property type="protein sequence ID" value="EJK45728.1"/>
    <property type="molecule type" value="Genomic_DNA"/>
</dbReference>
<name>K0R0L5_THAOC</name>
<reference evidence="2 3" key="1">
    <citation type="journal article" date="2012" name="Genome Biol.">
        <title>Genome and low-iron response of an oceanic diatom adapted to chronic iron limitation.</title>
        <authorList>
            <person name="Lommer M."/>
            <person name="Specht M."/>
            <person name="Roy A.S."/>
            <person name="Kraemer L."/>
            <person name="Andreson R."/>
            <person name="Gutowska M.A."/>
            <person name="Wolf J."/>
            <person name="Bergner S.V."/>
            <person name="Schilhabel M.B."/>
            <person name="Klostermeier U.C."/>
            <person name="Beiko R.G."/>
            <person name="Rosenstiel P."/>
            <person name="Hippler M."/>
            <person name="Laroche J."/>
        </authorList>
    </citation>
    <scope>NUCLEOTIDE SEQUENCE [LARGE SCALE GENOMIC DNA]</scope>
    <source>
        <strain evidence="2 3">CCMP1005</strain>
    </source>
</reference>
<dbReference type="Proteomes" id="UP000266841">
    <property type="component" value="Unassembled WGS sequence"/>
</dbReference>
<feature type="region of interest" description="Disordered" evidence="1">
    <location>
        <begin position="364"/>
        <end position="438"/>
    </location>
</feature>
<comment type="caution">
    <text evidence="2">The sequence shown here is derived from an EMBL/GenBank/DDBJ whole genome shotgun (WGS) entry which is preliminary data.</text>
</comment>
<evidence type="ECO:0000256" key="1">
    <source>
        <dbReference type="SAM" id="MobiDB-lite"/>
    </source>
</evidence>
<feature type="compositionally biased region" description="Basic residues" evidence="1">
    <location>
        <begin position="374"/>
        <end position="383"/>
    </location>
</feature>
<dbReference type="OrthoDB" id="54741at2759"/>
<accession>K0R0L5</accession>